<evidence type="ECO:0000313" key="1">
    <source>
        <dbReference type="EMBL" id="AMJ98084.1"/>
    </source>
</evidence>
<dbReference type="EMBL" id="CP014323">
    <property type="protein sequence ID" value="AMJ98084.1"/>
    <property type="molecule type" value="Genomic_DNA"/>
</dbReference>
<dbReference type="OrthoDB" id="656942at2"/>
<dbReference type="SUPFAM" id="SSF48695">
    <property type="entry name" value="Multiheme cytochromes"/>
    <property type="match status" value="1"/>
</dbReference>
<dbReference type="Proteomes" id="UP000063991">
    <property type="component" value="Chromosome"/>
</dbReference>
<gene>
    <name evidence="1" type="ORF">AVL55_07895</name>
</gene>
<proteinExistence type="predicted"/>
<organism evidence="1 2">
    <name type="scientific">Alteromonas macleodii</name>
    <name type="common">Pseudoalteromonas macleodii</name>
    <dbReference type="NCBI Taxonomy" id="28108"/>
    <lineage>
        <taxon>Bacteria</taxon>
        <taxon>Pseudomonadati</taxon>
        <taxon>Pseudomonadota</taxon>
        <taxon>Gammaproteobacteria</taxon>
        <taxon>Alteromonadales</taxon>
        <taxon>Alteromonadaceae</taxon>
        <taxon>Alteromonas/Salinimonas group</taxon>
        <taxon>Alteromonas</taxon>
    </lineage>
</organism>
<name>A0A126PYI0_ALTMA</name>
<dbReference type="PROSITE" id="PS51257">
    <property type="entry name" value="PROKAR_LIPOPROTEIN"/>
    <property type="match status" value="1"/>
</dbReference>
<accession>A0A126PYI0</accession>
<protein>
    <submittedName>
        <fullName evidence="1">Uncharacterized protein</fullName>
    </submittedName>
</protein>
<sequence length="249" mass="27152">MMKMITVLLIGALSSFVLSGCIANKNDDSDHNNLTASTSKAANSTPAFEAYQQDPNPTTAFNYLFDVATHPRCVNCHGVIEDGAHRPTVGDNSVPHPMNITSLNNLKMAVQDGKFVQVGETHPVNCRGCHQDENAREPGRPPGAANDLMPGFVWHMPPPTMIIGNDMTPSKLCNNWLNPRLNSFLAQRGGRDDMKTFKKEFEHHVSDDPLVRWAWNPGPGRTPAPGTHAQFAKAMSVWINGGAPCPTES</sequence>
<dbReference type="InterPro" id="IPR036280">
    <property type="entry name" value="Multihaem_cyt_sf"/>
</dbReference>
<dbReference type="AlphaFoldDB" id="A0A126PYI0"/>
<dbReference type="RefSeq" id="WP_061094734.1">
    <property type="nucleotide sequence ID" value="NZ_CP014323.1"/>
</dbReference>
<reference evidence="1 2" key="1">
    <citation type="submission" date="2015-12" db="EMBL/GenBank/DDBJ databases">
        <authorList>
            <person name="Shamseldin A."/>
            <person name="Moawad H."/>
            <person name="Abd El-Rahim W.M."/>
            <person name="Sadowsky M.J."/>
        </authorList>
    </citation>
    <scope>NUCLEOTIDE SEQUENCE [LARGE SCALE GENOMIC DNA]</scope>
    <source>
        <strain evidence="1 2">D7</strain>
    </source>
</reference>
<evidence type="ECO:0000313" key="2">
    <source>
        <dbReference type="Proteomes" id="UP000063991"/>
    </source>
</evidence>